<dbReference type="Proteomes" id="UP000017127">
    <property type="component" value="Unassembled WGS sequence"/>
</dbReference>
<organism evidence="2 3">
    <name type="scientific">Lyngbya aestuarii BL J</name>
    <dbReference type="NCBI Taxonomy" id="1348334"/>
    <lineage>
        <taxon>Bacteria</taxon>
        <taxon>Bacillati</taxon>
        <taxon>Cyanobacteriota</taxon>
        <taxon>Cyanophyceae</taxon>
        <taxon>Oscillatoriophycideae</taxon>
        <taxon>Oscillatoriales</taxon>
        <taxon>Microcoleaceae</taxon>
        <taxon>Lyngbya</taxon>
    </lineage>
</organism>
<reference evidence="2 3" key="1">
    <citation type="journal article" date="2013" name="Front. Microbiol.">
        <title>Comparative genomic analyses of the cyanobacterium, Lyngbya aestuarii BL J, a powerful hydrogen producer.</title>
        <authorList>
            <person name="Kothari A."/>
            <person name="Vaughn M."/>
            <person name="Garcia-Pichel F."/>
        </authorList>
    </citation>
    <scope>NUCLEOTIDE SEQUENCE [LARGE SCALE GENOMIC DNA]</scope>
    <source>
        <strain evidence="2 3">BL J</strain>
    </source>
</reference>
<dbReference type="RefSeq" id="WP_023068107.1">
    <property type="nucleotide sequence ID" value="NZ_AUZM01000052.1"/>
</dbReference>
<dbReference type="EMBL" id="AUZM01000052">
    <property type="protein sequence ID" value="ERT05630.1"/>
    <property type="molecule type" value="Genomic_DNA"/>
</dbReference>
<protein>
    <submittedName>
        <fullName evidence="2">Uncharacterized protein</fullName>
    </submittedName>
</protein>
<feature type="region of interest" description="Disordered" evidence="1">
    <location>
        <begin position="1"/>
        <end position="50"/>
    </location>
</feature>
<proteinExistence type="predicted"/>
<name>U7QEW9_9CYAN</name>
<feature type="compositionally biased region" description="Basic and acidic residues" evidence="1">
    <location>
        <begin position="25"/>
        <end position="50"/>
    </location>
</feature>
<feature type="compositionally biased region" description="Basic and acidic residues" evidence="1">
    <location>
        <begin position="1"/>
        <end position="14"/>
    </location>
</feature>
<evidence type="ECO:0000313" key="3">
    <source>
        <dbReference type="Proteomes" id="UP000017127"/>
    </source>
</evidence>
<comment type="caution">
    <text evidence="2">The sequence shown here is derived from an EMBL/GenBank/DDBJ whole genome shotgun (WGS) entry which is preliminary data.</text>
</comment>
<dbReference type="AlphaFoldDB" id="U7QEW9"/>
<evidence type="ECO:0000256" key="1">
    <source>
        <dbReference type="SAM" id="MobiDB-lite"/>
    </source>
</evidence>
<accession>U7QEW9</accession>
<evidence type="ECO:0000313" key="2">
    <source>
        <dbReference type="EMBL" id="ERT05630.1"/>
    </source>
</evidence>
<keyword evidence="3" id="KW-1185">Reference proteome</keyword>
<gene>
    <name evidence="2" type="ORF">M595_4405</name>
</gene>
<sequence length="50" mass="5914">MKWFAHKEVDHHVAGETNQQAQELTAKEPQHEHHLQESMLERSTEQVEHS</sequence>